<comment type="caution">
    <text evidence="3">The sequence shown here is derived from an EMBL/GenBank/DDBJ whole genome shotgun (WGS) entry which is preliminary data.</text>
</comment>
<keyword evidence="1" id="KW-0812">Transmembrane</keyword>
<feature type="transmembrane region" description="Helical" evidence="1">
    <location>
        <begin position="55"/>
        <end position="76"/>
    </location>
</feature>
<feature type="transmembrane region" description="Helical" evidence="1">
    <location>
        <begin position="88"/>
        <end position="110"/>
    </location>
</feature>
<dbReference type="OrthoDB" id="2514702at2"/>
<accession>A0A4R7K1T5</accession>
<evidence type="ECO:0000259" key="2">
    <source>
        <dbReference type="Pfam" id="PF06580"/>
    </source>
</evidence>
<evidence type="ECO:0000313" key="3">
    <source>
        <dbReference type="EMBL" id="TDT44324.1"/>
    </source>
</evidence>
<evidence type="ECO:0000256" key="1">
    <source>
        <dbReference type="SAM" id="Phobius"/>
    </source>
</evidence>
<dbReference type="InterPro" id="IPR050640">
    <property type="entry name" value="Bact_2-comp_sensor_kinase"/>
</dbReference>
<feature type="transmembrane region" description="Helical" evidence="1">
    <location>
        <begin position="125"/>
        <end position="144"/>
    </location>
</feature>
<dbReference type="Proteomes" id="UP000295830">
    <property type="component" value="Unassembled WGS sequence"/>
</dbReference>
<dbReference type="InterPro" id="IPR010559">
    <property type="entry name" value="Sig_transdc_His_kin_internal"/>
</dbReference>
<protein>
    <submittedName>
        <fullName evidence="3">Two-component system sensor histidine kinase AlgZ</fullName>
    </submittedName>
</protein>
<dbReference type="Gene3D" id="3.30.565.10">
    <property type="entry name" value="Histidine kinase-like ATPase, C-terminal domain"/>
    <property type="match status" value="1"/>
</dbReference>
<sequence>MTQSDPSPQAPEGDTFIPDLCRMKAVFFLVLITELVLVLFALARAGTGWIDWNYLGLASLLTQWVTLTSAGLICVLRRFFVRHTVITASVLCTLVVLADAALFTLLGQWLLSPGTLPGIPDPSGLARNLLMAAIITLMMLRYFYLQYQHRQQEQAQLEARVAALQARIQPHFLFNSMNTIASLIGSDPKRAEEVVLDLSELFRASLNTAGDRLIPLRDEIRLCERYLAIETTRLGERLQVEWSLAPEADDIPVPPLTLQPLLENAVYHGIQPLTEGGTITIETELSRDRLYLLIRNPLPSDTERASQGHRMALDNIASRLAAVYGTQGALKTSQDGEHFTVTLRLPR</sequence>
<evidence type="ECO:0000313" key="4">
    <source>
        <dbReference type="Proteomes" id="UP000295830"/>
    </source>
</evidence>
<name>A0A4R7K1T5_9GAMM</name>
<dbReference type="InterPro" id="IPR036890">
    <property type="entry name" value="HATPase_C_sf"/>
</dbReference>
<organism evidence="3 4">
    <name type="scientific">Halospina denitrificans</name>
    <dbReference type="NCBI Taxonomy" id="332522"/>
    <lineage>
        <taxon>Bacteria</taxon>
        <taxon>Pseudomonadati</taxon>
        <taxon>Pseudomonadota</taxon>
        <taxon>Gammaproteobacteria</taxon>
        <taxon>Halospina</taxon>
    </lineage>
</organism>
<dbReference type="Pfam" id="PF06580">
    <property type="entry name" value="His_kinase"/>
    <property type="match status" value="1"/>
</dbReference>
<reference evidence="3 4" key="1">
    <citation type="submission" date="2019-03" db="EMBL/GenBank/DDBJ databases">
        <title>Genomic Encyclopedia of Type Strains, Phase IV (KMG-IV): sequencing the most valuable type-strain genomes for metagenomic binning, comparative biology and taxonomic classification.</title>
        <authorList>
            <person name="Goeker M."/>
        </authorList>
    </citation>
    <scope>NUCLEOTIDE SEQUENCE [LARGE SCALE GENOMIC DNA]</scope>
    <source>
        <strain evidence="3 4">DSM 15505</strain>
    </source>
</reference>
<dbReference type="AlphaFoldDB" id="A0A4R7K1T5"/>
<dbReference type="GO" id="GO:0016020">
    <property type="term" value="C:membrane"/>
    <property type="evidence" value="ECO:0007669"/>
    <property type="project" value="InterPro"/>
</dbReference>
<feature type="transmembrane region" description="Helical" evidence="1">
    <location>
        <begin position="25"/>
        <end position="43"/>
    </location>
</feature>
<keyword evidence="3" id="KW-0418">Kinase</keyword>
<dbReference type="RefSeq" id="WP_133734715.1">
    <property type="nucleotide sequence ID" value="NZ_SOAX01000001.1"/>
</dbReference>
<dbReference type="PANTHER" id="PTHR34220">
    <property type="entry name" value="SENSOR HISTIDINE KINASE YPDA"/>
    <property type="match status" value="1"/>
</dbReference>
<keyword evidence="1" id="KW-1133">Transmembrane helix</keyword>
<proteinExistence type="predicted"/>
<keyword evidence="1" id="KW-0472">Membrane</keyword>
<dbReference type="EMBL" id="SOAX01000001">
    <property type="protein sequence ID" value="TDT44324.1"/>
    <property type="molecule type" value="Genomic_DNA"/>
</dbReference>
<dbReference type="PANTHER" id="PTHR34220:SF7">
    <property type="entry name" value="SENSOR HISTIDINE KINASE YPDA"/>
    <property type="match status" value="1"/>
</dbReference>
<dbReference type="SUPFAM" id="SSF55874">
    <property type="entry name" value="ATPase domain of HSP90 chaperone/DNA topoisomerase II/histidine kinase"/>
    <property type="match status" value="1"/>
</dbReference>
<feature type="domain" description="Signal transduction histidine kinase internal region" evidence="2">
    <location>
        <begin position="159"/>
        <end position="238"/>
    </location>
</feature>
<keyword evidence="4" id="KW-1185">Reference proteome</keyword>
<keyword evidence="3" id="KW-0808">Transferase</keyword>
<gene>
    <name evidence="3" type="ORF">DES49_0426</name>
</gene>
<dbReference type="GO" id="GO:0000155">
    <property type="term" value="F:phosphorelay sensor kinase activity"/>
    <property type="evidence" value="ECO:0007669"/>
    <property type="project" value="InterPro"/>
</dbReference>